<evidence type="ECO:0000256" key="3">
    <source>
        <dbReference type="SAM" id="SignalP"/>
    </source>
</evidence>
<dbReference type="PROSITE" id="PS50041">
    <property type="entry name" value="C_TYPE_LECTIN_2"/>
    <property type="match status" value="1"/>
</dbReference>
<dbReference type="InterPro" id="IPR016187">
    <property type="entry name" value="CTDL_fold"/>
</dbReference>
<dbReference type="CDD" id="cd00037">
    <property type="entry name" value="CLECT"/>
    <property type="match status" value="1"/>
</dbReference>
<dbReference type="EMBL" id="OY660886">
    <property type="protein sequence ID" value="CAJ1085706.1"/>
    <property type="molecule type" value="Genomic_DNA"/>
</dbReference>
<protein>
    <submittedName>
        <fullName evidence="5">Type-2 ice-structuring protein-like isoform X1</fullName>
    </submittedName>
</protein>
<keyword evidence="3" id="KW-0732">Signal</keyword>
<keyword evidence="6" id="KW-1185">Reference proteome</keyword>
<feature type="chain" id="PRO_5043965177" evidence="3">
    <location>
        <begin position="24"/>
        <end position="162"/>
    </location>
</feature>
<name>A0AAV1HJM6_XYRNO</name>
<keyword evidence="1" id="KW-1015">Disulfide bond</keyword>
<dbReference type="PROSITE" id="PS00615">
    <property type="entry name" value="C_TYPE_LECTIN_1"/>
    <property type="match status" value="1"/>
</dbReference>
<dbReference type="Proteomes" id="UP001178508">
    <property type="component" value="Chromosome 23"/>
</dbReference>
<feature type="coiled-coil region" evidence="2">
    <location>
        <begin position="14"/>
        <end position="41"/>
    </location>
</feature>
<feature type="signal peptide" evidence="3">
    <location>
        <begin position="1"/>
        <end position="23"/>
    </location>
</feature>
<evidence type="ECO:0000313" key="6">
    <source>
        <dbReference type="Proteomes" id="UP001178508"/>
    </source>
</evidence>
<dbReference type="InterPro" id="IPR050111">
    <property type="entry name" value="C-type_lectin/snaclec_domain"/>
</dbReference>
<gene>
    <name evidence="5" type="ORF">XNOV1_A003719</name>
</gene>
<evidence type="ECO:0000256" key="2">
    <source>
        <dbReference type="SAM" id="Coils"/>
    </source>
</evidence>
<proteinExistence type="predicted"/>
<organism evidence="5 6">
    <name type="scientific">Xyrichtys novacula</name>
    <name type="common">Pearly razorfish</name>
    <name type="synonym">Hemipteronotus novacula</name>
    <dbReference type="NCBI Taxonomy" id="13765"/>
    <lineage>
        <taxon>Eukaryota</taxon>
        <taxon>Metazoa</taxon>
        <taxon>Chordata</taxon>
        <taxon>Craniata</taxon>
        <taxon>Vertebrata</taxon>
        <taxon>Euteleostomi</taxon>
        <taxon>Actinopterygii</taxon>
        <taxon>Neopterygii</taxon>
        <taxon>Teleostei</taxon>
        <taxon>Neoteleostei</taxon>
        <taxon>Acanthomorphata</taxon>
        <taxon>Eupercaria</taxon>
        <taxon>Labriformes</taxon>
        <taxon>Labridae</taxon>
        <taxon>Xyrichtys</taxon>
    </lineage>
</organism>
<dbReference type="InterPro" id="IPR001304">
    <property type="entry name" value="C-type_lectin-like"/>
</dbReference>
<dbReference type="InterPro" id="IPR018378">
    <property type="entry name" value="C-type_lectin_CS"/>
</dbReference>
<evidence type="ECO:0000259" key="4">
    <source>
        <dbReference type="PROSITE" id="PS50041"/>
    </source>
</evidence>
<dbReference type="PANTHER" id="PTHR22803">
    <property type="entry name" value="MANNOSE, PHOSPHOLIPASE, LECTIN RECEPTOR RELATED"/>
    <property type="match status" value="1"/>
</dbReference>
<evidence type="ECO:0000256" key="1">
    <source>
        <dbReference type="ARBA" id="ARBA00023157"/>
    </source>
</evidence>
<dbReference type="AlphaFoldDB" id="A0AAV1HJM6"/>
<dbReference type="Pfam" id="PF00059">
    <property type="entry name" value="Lectin_C"/>
    <property type="match status" value="1"/>
</dbReference>
<dbReference type="SUPFAM" id="SSF56436">
    <property type="entry name" value="C-type lectin-like"/>
    <property type="match status" value="1"/>
</dbReference>
<accession>A0AAV1HJM6</accession>
<sequence>MKILAVCALVCAVMALTAAAADAAQEEQEDAEEELTLTTRTWTRIGNRTFLFVPRKLNWADAERNCKTMDGHLGSVHSLWEYNLLRNLIVTDGEKATWLGGSDSEVEGKWRWIDGTPFNFDYWCSGQAVKDNQDCLQINYSARRCWDDVECTRRLPSVCVAN</sequence>
<reference evidence="5" key="1">
    <citation type="submission" date="2023-08" db="EMBL/GenBank/DDBJ databases">
        <authorList>
            <person name="Alioto T."/>
            <person name="Alioto T."/>
            <person name="Gomez Garrido J."/>
        </authorList>
    </citation>
    <scope>NUCLEOTIDE SEQUENCE</scope>
</reference>
<dbReference type="InterPro" id="IPR016186">
    <property type="entry name" value="C-type_lectin-like/link_sf"/>
</dbReference>
<feature type="domain" description="C-type lectin" evidence="4">
    <location>
        <begin position="45"/>
        <end position="160"/>
    </location>
</feature>
<keyword evidence="2" id="KW-0175">Coiled coil</keyword>
<evidence type="ECO:0000313" key="5">
    <source>
        <dbReference type="EMBL" id="CAJ1085706.1"/>
    </source>
</evidence>
<dbReference type="Gene3D" id="3.10.100.10">
    <property type="entry name" value="Mannose-Binding Protein A, subunit A"/>
    <property type="match status" value="1"/>
</dbReference>
<dbReference type="SMART" id="SM00034">
    <property type="entry name" value="CLECT"/>
    <property type="match status" value="1"/>
</dbReference>